<dbReference type="PANTHER" id="PTHR39087">
    <property type="entry name" value="UPF0104 MEMBRANE PROTEIN MJ1595"/>
    <property type="match status" value="1"/>
</dbReference>
<evidence type="ECO:0000313" key="9">
    <source>
        <dbReference type="Proteomes" id="UP000003704"/>
    </source>
</evidence>
<dbReference type="NCBIfam" id="TIGR00374">
    <property type="entry name" value="flippase-like domain"/>
    <property type="match status" value="1"/>
</dbReference>
<feature type="transmembrane region" description="Helical" evidence="7">
    <location>
        <begin position="141"/>
        <end position="170"/>
    </location>
</feature>
<dbReference type="Proteomes" id="UP000003704">
    <property type="component" value="Unassembled WGS sequence"/>
</dbReference>
<evidence type="ECO:0000256" key="6">
    <source>
        <dbReference type="SAM" id="MobiDB-lite"/>
    </source>
</evidence>
<dbReference type="PANTHER" id="PTHR39087:SF2">
    <property type="entry name" value="UPF0104 MEMBRANE PROTEIN MJ1595"/>
    <property type="match status" value="1"/>
</dbReference>
<keyword evidence="2" id="KW-1003">Cell membrane</keyword>
<evidence type="ECO:0000313" key="8">
    <source>
        <dbReference type="EMBL" id="EIT68364.1"/>
    </source>
</evidence>
<feature type="transmembrane region" description="Helical" evidence="7">
    <location>
        <begin position="182"/>
        <end position="204"/>
    </location>
</feature>
<proteinExistence type="predicted"/>
<evidence type="ECO:0008006" key="10">
    <source>
        <dbReference type="Google" id="ProtNLM"/>
    </source>
</evidence>
<feature type="transmembrane region" description="Helical" evidence="7">
    <location>
        <begin position="310"/>
        <end position="330"/>
    </location>
</feature>
<organism evidence="8 9">
    <name type="scientific">Hydrocarboniphaga effusa AP103</name>
    <dbReference type="NCBI Taxonomy" id="1172194"/>
    <lineage>
        <taxon>Bacteria</taxon>
        <taxon>Pseudomonadati</taxon>
        <taxon>Pseudomonadota</taxon>
        <taxon>Gammaproteobacteria</taxon>
        <taxon>Nevskiales</taxon>
        <taxon>Nevskiaceae</taxon>
        <taxon>Hydrocarboniphaga</taxon>
    </lineage>
</organism>
<dbReference type="Pfam" id="PF03706">
    <property type="entry name" value="LPG_synthase_TM"/>
    <property type="match status" value="1"/>
</dbReference>
<gene>
    <name evidence="8" type="ORF">WQQ_35590</name>
</gene>
<comment type="subcellular location">
    <subcellularLocation>
        <location evidence="1">Cell membrane</location>
        <topology evidence="1">Multi-pass membrane protein</topology>
    </subcellularLocation>
</comment>
<dbReference type="PATRIC" id="fig|1172194.4.peg.3456"/>
<comment type="caution">
    <text evidence="8">The sequence shown here is derived from an EMBL/GenBank/DDBJ whole genome shotgun (WGS) entry which is preliminary data.</text>
</comment>
<protein>
    <recommendedName>
        <fullName evidence="10">Integral membrane protein</fullName>
    </recommendedName>
</protein>
<feature type="region of interest" description="Disordered" evidence="6">
    <location>
        <begin position="1"/>
        <end position="26"/>
    </location>
</feature>
<dbReference type="RefSeq" id="WP_007186498.1">
    <property type="nucleotide sequence ID" value="NZ_AKGD01000003.1"/>
</dbReference>
<accession>I7Z960</accession>
<dbReference type="AlphaFoldDB" id="I7Z960"/>
<evidence type="ECO:0000256" key="4">
    <source>
        <dbReference type="ARBA" id="ARBA00022989"/>
    </source>
</evidence>
<name>I7Z960_9GAMM</name>
<dbReference type="EMBL" id="AKGD01000003">
    <property type="protein sequence ID" value="EIT68364.1"/>
    <property type="molecule type" value="Genomic_DNA"/>
</dbReference>
<evidence type="ECO:0000256" key="7">
    <source>
        <dbReference type="SAM" id="Phobius"/>
    </source>
</evidence>
<evidence type="ECO:0000256" key="5">
    <source>
        <dbReference type="ARBA" id="ARBA00023136"/>
    </source>
</evidence>
<feature type="transmembrane region" description="Helical" evidence="7">
    <location>
        <begin position="275"/>
        <end position="298"/>
    </location>
</feature>
<feature type="transmembrane region" description="Helical" evidence="7">
    <location>
        <begin position="33"/>
        <end position="52"/>
    </location>
</feature>
<dbReference type="OrthoDB" id="9814270at2"/>
<evidence type="ECO:0000256" key="3">
    <source>
        <dbReference type="ARBA" id="ARBA00022692"/>
    </source>
</evidence>
<sequence length="357" mass="38197">MEQRKDRADQAQTTEGTPQAAEQPLQTGRHQKLALLSWLLGLGILAALIGVALHQSEEKAFIRLMQEVRPEWLTLTVLLQAATYCSQGQIWRDLARHAGHRLSLGLALQVSLAKLFVDQTIPLMGIGGTTMMASVLKNRGLSASIVMGGVGVSIVSYFTAYLLALAAAMLIALGTGQIVTPVLMLSGLFTIASIGLIASTWLLVGRAVRLPPALHRLDWLNRSLKSLREADPGLLRKPSVLLRATVLQLSIVALDALTLWALLRSLGVEASPAQVFASFMISSIVRSLSFMPGGIGAFEAASFATLQWTGVSAAAALSATLLFRGLSFWLPMIPGLLCSRSLLTKQTVTAGSDVPRR</sequence>
<dbReference type="InterPro" id="IPR022791">
    <property type="entry name" value="L-PG_synthase/AglD"/>
</dbReference>
<keyword evidence="3 7" id="KW-0812">Transmembrane</keyword>
<evidence type="ECO:0000256" key="2">
    <source>
        <dbReference type="ARBA" id="ARBA00022475"/>
    </source>
</evidence>
<reference evidence="8 9" key="1">
    <citation type="journal article" date="2012" name="J. Bacteriol.">
        <title>Genome Sequence of n-Alkane-Degrading Hydrocarboniphaga effusa Strain AP103T (ATCC BAA-332T).</title>
        <authorList>
            <person name="Chang H.K."/>
            <person name="Zylstra G.J."/>
            <person name="Chae J.C."/>
        </authorList>
    </citation>
    <scope>NUCLEOTIDE SEQUENCE [LARGE SCALE GENOMIC DNA]</scope>
    <source>
        <strain evidence="8 9">AP103</strain>
    </source>
</reference>
<keyword evidence="9" id="KW-1185">Reference proteome</keyword>
<dbReference type="GO" id="GO:0005886">
    <property type="term" value="C:plasma membrane"/>
    <property type="evidence" value="ECO:0007669"/>
    <property type="project" value="UniProtKB-SubCell"/>
</dbReference>
<feature type="transmembrane region" description="Helical" evidence="7">
    <location>
        <begin position="240"/>
        <end position="263"/>
    </location>
</feature>
<keyword evidence="4 7" id="KW-1133">Transmembrane helix</keyword>
<evidence type="ECO:0000256" key="1">
    <source>
        <dbReference type="ARBA" id="ARBA00004651"/>
    </source>
</evidence>
<keyword evidence="5 7" id="KW-0472">Membrane</keyword>